<evidence type="ECO:0000256" key="1">
    <source>
        <dbReference type="SAM" id="MobiDB-lite"/>
    </source>
</evidence>
<feature type="compositionally biased region" description="Low complexity" evidence="1">
    <location>
        <begin position="59"/>
        <end position="72"/>
    </location>
</feature>
<accession>A0AAW0A484</accession>
<feature type="non-terminal residue" evidence="2">
    <location>
        <position position="104"/>
    </location>
</feature>
<dbReference type="EMBL" id="JAWWNJ010000088">
    <property type="protein sequence ID" value="KAK7000563.1"/>
    <property type="molecule type" value="Genomic_DNA"/>
</dbReference>
<sequence>MGWWVLGLVRIPPQRAHPIREFDESCVDGNHSGEARHPLNPCPSFARRGPTIRVPSPPSLRSGGPPSRGRSGWHSKASFARILLFLTPTPPRTLTTNPNLNPNQ</sequence>
<evidence type="ECO:0000313" key="3">
    <source>
        <dbReference type="Proteomes" id="UP001362999"/>
    </source>
</evidence>
<feature type="region of interest" description="Disordered" evidence="1">
    <location>
        <begin position="30"/>
        <end position="73"/>
    </location>
</feature>
<keyword evidence="3" id="KW-1185">Reference proteome</keyword>
<comment type="caution">
    <text evidence="2">The sequence shown here is derived from an EMBL/GenBank/DDBJ whole genome shotgun (WGS) entry which is preliminary data.</text>
</comment>
<reference evidence="2 3" key="1">
    <citation type="journal article" date="2024" name="J Genomics">
        <title>Draft genome sequencing and assembly of Favolaschia claudopus CIRM-BRFM 2984 isolated from oak limbs.</title>
        <authorList>
            <person name="Navarro D."/>
            <person name="Drula E."/>
            <person name="Chaduli D."/>
            <person name="Cazenave R."/>
            <person name="Ahrendt S."/>
            <person name="Wang J."/>
            <person name="Lipzen A."/>
            <person name="Daum C."/>
            <person name="Barry K."/>
            <person name="Grigoriev I.V."/>
            <person name="Favel A."/>
            <person name="Rosso M.N."/>
            <person name="Martin F."/>
        </authorList>
    </citation>
    <scope>NUCLEOTIDE SEQUENCE [LARGE SCALE GENOMIC DNA]</scope>
    <source>
        <strain evidence="2 3">CIRM-BRFM 2984</strain>
    </source>
</reference>
<dbReference type="AlphaFoldDB" id="A0AAW0A484"/>
<protein>
    <submittedName>
        <fullName evidence="2">Uncharacterized protein</fullName>
    </submittedName>
</protein>
<organism evidence="2 3">
    <name type="scientific">Favolaschia claudopus</name>
    <dbReference type="NCBI Taxonomy" id="2862362"/>
    <lineage>
        <taxon>Eukaryota</taxon>
        <taxon>Fungi</taxon>
        <taxon>Dikarya</taxon>
        <taxon>Basidiomycota</taxon>
        <taxon>Agaricomycotina</taxon>
        <taxon>Agaricomycetes</taxon>
        <taxon>Agaricomycetidae</taxon>
        <taxon>Agaricales</taxon>
        <taxon>Marasmiineae</taxon>
        <taxon>Mycenaceae</taxon>
        <taxon>Favolaschia</taxon>
    </lineage>
</organism>
<name>A0AAW0A484_9AGAR</name>
<dbReference type="Proteomes" id="UP001362999">
    <property type="component" value="Unassembled WGS sequence"/>
</dbReference>
<evidence type="ECO:0000313" key="2">
    <source>
        <dbReference type="EMBL" id="KAK7000563.1"/>
    </source>
</evidence>
<gene>
    <name evidence="2" type="ORF">R3P38DRAFT_3056392</name>
</gene>
<proteinExistence type="predicted"/>